<feature type="compositionally biased region" description="Polar residues" evidence="1">
    <location>
        <begin position="1"/>
        <end position="10"/>
    </location>
</feature>
<dbReference type="OrthoDB" id="10286711at2759"/>
<protein>
    <submittedName>
        <fullName evidence="2">Uncharacterized protein</fullName>
    </submittedName>
</protein>
<proteinExistence type="predicted"/>
<gene>
    <name evidence="2" type="ORF">AK812_SmicGene540</name>
</gene>
<name>A0A1Q9F6F0_SYMMI</name>
<sequence>MLGATTNNQLLGAFSTRRRHSASSGKPRLAQETEAEALSHKTPPSSRTASVEAKRCGSLEPPRFWSAKRAQEPYGPWTLVQPAAEQPWVTDGANWRIWQGAYSPQAPRTARAPWQRDAGRAQKQPDFPGYTTVSVRTDMPDSARAAADGTDLVGVDGAPRDQLVPTTQSALNFARKAETRVLKLHALKRERAEQWTLYEKKLKEAFQRERSRSAKDLEAIGREITEAERAQEEARAMLRTVVAESLGARASVDVPMEVSGVDAVFAEWAEEDHATLHGVLQRALTPAFATPPRTSAVPPRTPHTAMTTSAIPPAVPGPGSHYAQGGLVPGLPPQGTAMAFPGLVHPASPAPVATDPYQAGTPIPAASARTTPAPGGPTIGEPPGLVAVELPAAPPEGEPRSYGPSPTAAERLQRRRAMHPFGRVEGNPVPAAAAPDMPENPGHSPAVPGGIRIVEDDGDELDDAGDGHTLS</sequence>
<evidence type="ECO:0000256" key="1">
    <source>
        <dbReference type="SAM" id="MobiDB-lite"/>
    </source>
</evidence>
<accession>A0A1Q9F6F0</accession>
<dbReference type="AlphaFoldDB" id="A0A1Q9F6F0"/>
<evidence type="ECO:0000313" key="3">
    <source>
        <dbReference type="Proteomes" id="UP000186817"/>
    </source>
</evidence>
<dbReference type="Proteomes" id="UP000186817">
    <property type="component" value="Unassembled WGS sequence"/>
</dbReference>
<evidence type="ECO:0000313" key="2">
    <source>
        <dbReference type="EMBL" id="OLQ15241.1"/>
    </source>
</evidence>
<feature type="region of interest" description="Disordered" evidence="1">
    <location>
        <begin position="1"/>
        <end position="55"/>
    </location>
</feature>
<keyword evidence="3" id="KW-1185">Reference proteome</keyword>
<organism evidence="2 3">
    <name type="scientific">Symbiodinium microadriaticum</name>
    <name type="common">Dinoflagellate</name>
    <name type="synonym">Zooxanthella microadriatica</name>
    <dbReference type="NCBI Taxonomy" id="2951"/>
    <lineage>
        <taxon>Eukaryota</taxon>
        <taxon>Sar</taxon>
        <taxon>Alveolata</taxon>
        <taxon>Dinophyceae</taxon>
        <taxon>Suessiales</taxon>
        <taxon>Symbiodiniaceae</taxon>
        <taxon>Symbiodinium</taxon>
    </lineage>
</organism>
<feature type="region of interest" description="Disordered" evidence="1">
    <location>
        <begin position="390"/>
        <end position="471"/>
    </location>
</feature>
<dbReference type="EMBL" id="LSRX01000005">
    <property type="protein sequence ID" value="OLQ15241.1"/>
    <property type="molecule type" value="Genomic_DNA"/>
</dbReference>
<reference evidence="2 3" key="1">
    <citation type="submission" date="2016-02" db="EMBL/GenBank/DDBJ databases">
        <title>Genome analysis of coral dinoflagellate symbionts highlights evolutionary adaptations to a symbiotic lifestyle.</title>
        <authorList>
            <person name="Aranda M."/>
            <person name="Li Y."/>
            <person name="Liew Y.J."/>
            <person name="Baumgarten S."/>
            <person name="Simakov O."/>
            <person name="Wilson M."/>
            <person name="Piel J."/>
            <person name="Ashoor H."/>
            <person name="Bougouffa S."/>
            <person name="Bajic V.B."/>
            <person name="Ryu T."/>
            <person name="Ravasi T."/>
            <person name="Bayer T."/>
            <person name="Micklem G."/>
            <person name="Kim H."/>
            <person name="Bhak J."/>
            <person name="Lajeunesse T.C."/>
            <person name="Voolstra C.R."/>
        </authorList>
    </citation>
    <scope>NUCLEOTIDE SEQUENCE [LARGE SCALE GENOMIC DNA]</scope>
    <source>
        <strain evidence="2 3">CCMP2467</strain>
    </source>
</reference>
<comment type="caution">
    <text evidence="2">The sequence shown here is derived from an EMBL/GenBank/DDBJ whole genome shotgun (WGS) entry which is preliminary data.</text>
</comment>